<accession>A0ABP5CMM2</accession>
<name>A0ABP5CMM2_9ACTN</name>
<dbReference type="Proteomes" id="UP001499854">
    <property type="component" value="Unassembled WGS sequence"/>
</dbReference>
<keyword evidence="2" id="KW-1185">Reference proteome</keyword>
<gene>
    <name evidence="1" type="ORF">GCM10009838_23810</name>
</gene>
<organism evidence="1 2">
    <name type="scientific">Catenulispora subtropica</name>
    <dbReference type="NCBI Taxonomy" id="450798"/>
    <lineage>
        <taxon>Bacteria</taxon>
        <taxon>Bacillati</taxon>
        <taxon>Actinomycetota</taxon>
        <taxon>Actinomycetes</taxon>
        <taxon>Catenulisporales</taxon>
        <taxon>Catenulisporaceae</taxon>
        <taxon>Catenulispora</taxon>
    </lineage>
</organism>
<reference evidence="2" key="1">
    <citation type="journal article" date="2019" name="Int. J. Syst. Evol. Microbiol.">
        <title>The Global Catalogue of Microorganisms (GCM) 10K type strain sequencing project: providing services to taxonomists for standard genome sequencing and annotation.</title>
        <authorList>
            <consortium name="The Broad Institute Genomics Platform"/>
            <consortium name="The Broad Institute Genome Sequencing Center for Infectious Disease"/>
            <person name="Wu L."/>
            <person name="Ma J."/>
        </authorList>
    </citation>
    <scope>NUCLEOTIDE SEQUENCE [LARGE SCALE GENOMIC DNA]</scope>
    <source>
        <strain evidence="2">JCM 16013</strain>
    </source>
</reference>
<evidence type="ECO:0000313" key="1">
    <source>
        <dbReference type="EMBL" id="GAA1965474.1"/>
    </source>
</evidence>
<dbReference type="EMBL" id="BAAAQM010000010">
    <property type="protein sequence ID" value="GAA1965474.1"/>
    <property type="molecule type" value="Genomic_DNA"/>
</dbReference>
<evidence type="ECO:0000313" key="2">
    <source>
        <dbReference type="Proteomes" id="UP001499854"/>
    </source>
</evidence>
<protein>
    <recommendedName>
        <fullName evidence="3">Knr4/Smi1-like domain-containing protein</fullName>
    </recommendedName>
</protein>
<proteinExistence type="predicted"/>
<sequence length="224" mass="24743">MLDRALPPTEPGELPGLEWLGLVSDAPMQALESFVTAWIPEDGSSAEASEHDDVPAALVEYYRLAQARPALMGVQNRLLPVVKWAAGRDVGMVGFAHENQGCHLWLMDPSEADPTVWIDDFGHSWDMVPEREPLSAFLLQFALFETMMNAPHTAFGQQMEVARARELTSSLTPVPLRPWRWPADPSSLFVAPGLIAQVVDTGDDMCEFWAGGFHRSVLRSLGFS</sequence>
<evidence type="ECO:0008006" key="3">
    <source>
        <dbReference type="Google" id="ProtNLM"/>
    </source>
</evidence>
<comment type="caution">
    <text evidence="1">The sequence shown here is derived from an EMBL/GenBank/DDBJ whole genome shotgun (WGS) entry which is preliminary data.</text>
</comment>